<keyword evidence="1" id="KW-1133">Transmembrane helix</keyword>
<gene>
    <name evidence="2" type="ORF">PRUPE_6G220100</name>
</gene>
<dbReference type="Gramene" id="ONI02755">
    <property type="protein sequence ID" value="ONI02755"/>
    <property type="gene ID" value="PRUPE_6G220100"/>
</dbReference>
<feature type="transmembrane region" description="Helical" evidence="1">
    <location>
        <begin position="12"/>
        <end position="33"/>
    </location>
</feature>
<evidence type="ECO:0000256" key="1">
    <source>
        <dbReference type="SAM" id="Phobius"/>
    </source>
</evidence>
<sequence>MLTNNHPLTEQSISYLIVFPTLSWSLILVVLLLRRLNCEQQQLLLWPLFLSKELCHLKQLHQIQLPLRTFCKYHLYKISLS</sequence>
<dbReference type="EMBL" id="CM007656">
    <property type="protein sequence ID" value="ONI02755.1"/>
    <property type="molecule type" value="Genomic_DNA"/>
</dbReference>
<accession>A0A251NWI2</accession>
<evidence type="ECO:0000313" key="2">
    <source>
        <dbReference type="EMBL" id="ONI02755.1"/>
    </source>
</evidence>
<evidence type="ECO:0000313" key="3">
    <source>
        <dbReference type="Proteomes" id="UP000006882"/>
    </source>
</evidence>
<dbReference type="AlphaFoldDB" id="A0A251NWI2"/>
<keyword evidence="1" id="KW-0812">Transmembrane</keyword>
<organism evidence="2 3">
    <name type="scientific">Prunus persica</name>
    <name type="common">Peach</name>
    <name type="synonym">Amygdalus persica</name>
    <dbReference type="NCBI Taxonomy" id="3760"/>
    <lineage>
        <taxon>Eukaryota</taxon>
        <taxon>Viridiplantae</taxon>
        <taxon>Streptophyta</taxon>
        <taxon>Embryophyta</taxon>
        <taxon>Tracheophyta</taxon>
        <taxon>Spermatophyta</taxon>
        <taxon>Magnoliopsida</taxon>
        <taxon>eudicotyledons</taxon>
        <taxon>Gunneridae</taxon>
        <taxon>Pentapetalae</taxon>
        <taxon>rosids</taxon>
        <taxon>fabids</taxon>
        <taxon>Rosales</taxon>
        <taxon>Rosaceae</taxon>
        <taxon>Amygdaloideae</taxon>
        <taxon>Amygdaleae</taxon>
        <taxon>Prunus</taxon>
    </lineage>
</organism>
<dbReference type="Proteomes" id="UP000006882">
    <property type="component" value="Chromosome G6"/>
</dbReference>
<protein>
    <submittedName>
        <fullName evidence="2">Uncharacterized protein</fullName>
    </submittedName>
</protein>
<reference evidence="2 3" key="1">
    <citation type="journal article" date="2013" name="Nat. Genet.">
        <title>The high-quality draft genome of peach (Prunus persica) identifies unique patterns of genetic diversity, domestication and genome evolution.</title>
        <authorList>
            <consortium name="International Peach Genome Initiative"/>
            <person name="Verde I."/>
            <person name="Abbott A.G."/>
            <person name="Scalabrin S."/>
            <person name="Jung S."/>
            <person name="Shu S."/>
            <person name="Marroni F."/>
            <person name="Zhebentyayeva T."/>
            <person name="Dettori M.T."/>
            <person name="Grimwood J."/>
            <person name="Cattonaro F."/>
            <person name="Zuccolo A."/>
            <person name="Rossini L."/>
            <person name="Jenkins J."/>
            <person name="Vendramin E."/>
            <person name="Meisel L.A."/>
            <person name="Decroocq V."/>
            <person name="Sosinski B."/>
            <person name="Prochnik S."/>
            <person name="Mitros T."/>
            <person name="Policriti A."/>
            <person name="Cipriani G."/>
            <person name="Dondini L."/>
            <person name="Ficklin S."/>
            <person name="Goodstein D.M."/>
            <person name="Xuan P."/>
            <person name="Del Fabbro C."/>
            <person name="Aramini V."/>
            <person name="Copetti D."/>
            <person name="Gonzalez S."/>
            <person name="Horner D.S."/>
            <person name="Falchi R."/>
            <person name="Lucas S."/>
            <person name="Mica E."/>
            <person name="Maldonado J."/>
            <person name="Lazzari B."/>
            <person name="Bielenberg D."/>
            <person name="Pirona R."/>
            <person name="Miculan M."/>
            <person name="Barakat A."/>
            <person name="Testolin R."/>
            <person name="Stella A."/>
            <person name="Tartarini S."/>
            <person name="Tonutti P."/>
            <person name="Arus P."/>
            <person name="Orellana A."/>
            <person name="Wells C."/>
            <person name="Main D."/>
            <person name="Vizzotto G."/>
            <person name="Silva H."/>
            <person name="Salamini F."/>
            <person name="Schmutz J."/>
            <person name="Morgante M."/>
            <person name="Rokhsar D.S."/>
        </authorList>
    </citation>
    <scope>NUCLEOTIDE SEQUENCE [LARGE SCALE GENOMIC DNA]</scope>
    <source>
        <strain evidence="3">cv. Nemared</strain>
    </source>
</reference>
<proteinExistence type="predicted"/>
<keyword evidence="1" id="KW-0472">Membrane</keyword>
<name>A0A251NWI2_PRUPE</name>
<keyword evidence="3" id="KW-1185">Reference proteome</keyword>